<accession>A0A9P8PLK9</accession>
<dbReference type="PANTHER" id="PTHR13261:SF0">
    <property type="entry name" value="BRCA2 AND CDKN1A-INTERACTING PROTEIN"/>
    <property type="match status" value="1"/>
</dbReference>
<dbReference type="GO" id="GO:0005634">
    <property type="term" value="C:nucleus"/>
    <property type="evidence" value="ECO:0007669"/>
    <property type="project" value="TreeGrafter"/>
</dbReference>
<reference evidence="3" key="1">
    <citation type="journal article" date="2021" name="Open Biol.">
        <title>Shared evolutionary footprints suggest mitochondrial oxidative damage underlies multiple complex I losses in fungi.</title>
        <authorList>
            <person name="Schikora-Tamarit M.A."/>
            <person name="Marcet-Houben M."/>
            <person name="Nosek J."/>
            <person name="Gabaldon T."/>
        </authorList>
    </citation>
    <scope>NUCLEOTIDE SEQUENCE</scope>
    <source>
        <strain evidence="3">CBS6341</strain>
    </source>
</reference>
<comment type="caution">
    <text evidence="3">The sequence shown here is derived from an EMBL/GenBank/DDBJ whole genome shotgun (WGS) entry which is preliminary data.</text>
</comment>
<organism evidence="3 4">
    <name type="scientific">Wickerhamomyces mucosus</name>
    <dbReference type="NCBI Taxonomy" id="1378264"/>
    <lineage>
        <taxon>Eukaryota</taxon>
        <taxon>Fungi</taxon>
        <taxon>Dikarya</taxon>
        <taxon>Ascomycota</taxon>
        <taxon>Saccharomycotina</taxon>
        <taxon>Saccharomycetes</taxon>
        <taxon>Phaffomycetales</taxon>
        <taxon>Wickerhamomycetaceae</taxon>
        <taxon>Wickerhamomyces</taxon>
    </lineage>
</organism>
<evidence type="ECO:0000256" key="1">
    <source>
        <dbReference type="ARBA" id="ARBA00006781"/>
    </source>
</evidence>
<evidence type="ECO:0000313" key="3">
    <source>
        <dbReference type="EMBL" id="KAH3674408.1"/>
    </source>
</evidence>
<dbReference type="OrthoDB" id="27543at2759"/>
<keyword evidence="4" id="KW-1185">Reference proteome</keyword>
<dbReference type="InterPro" id="IPR025602">
    <property type="entry name" value="BCP1_family"/>
</dbReference>
<gene>
    <name evidence="3" type="ORF">WICMUC_003245</name>
</gene>
<comment type="similarity">
    <text evidence="1">Belongs to the BCP1 family.</text>
</comment>
<dbReference type="Proteomes" id="UP000769528">
    <property type="component" value="Unassembled WGS sequence"/>
</dbReference>
<dbReference type="PIRSF" id="PIRSF028983">
    <property type="entry name" value="BCP1"/>
    <property type="match status" value="1"/>
</dbReference>
<dbReference type="Pfam" id="PF13862">
    <property type="entry name" value="BCCIP"/>
    <property type="match status" value="1"/>
</dbReference>
<dbReference type="PANTHER" id="PTHR13261">
    <property type="entry name" value="BRCA2 AND CDKN1A INTERACTING PROTEIN"/>
    <property type="match status" value="1"/>
</dbReference>
<proteinExistence type="inferred from homology"/>
<evidence type="ECO:0000313" key="4">
    <source>
        <dbReference type="Proteomes" id="UP000769528"/>
    </source>
</evidence>
<name>A0A9P8PLK9_9ASCO</name>
<dbReference type="AlphaFoldDB" id="A0A9P8PLK9"/>
<evidence type="ECO:0000256" key="2">
    <source>
        <dbReference type="ARBA" id="ARBA00014649"/>
    </source>
</evidence>
<protein>
    <recommendedName>
        <fullName evidence="2">Protein BCP1</fullName>
    </recommendedName>
</protein>
<sequence length="225" mass="25750">MSKRRIEEEEESDIDINSTDSVNFHALKNLLRQLIGEDAKALNLSAITDLVLEAPTTTIKTDGKESDPYAFLSAINFKDVKSNDYFKYIHKSDSDLSSYLNKISNKKNALLLSERLINMPIQVIPAIYKIVLEEAEKSEGTKYDNYLIPSRKYEVNDEVDENSSKRIKTVEVDFYHHEDKFLEINAKFFTKLEGKHGIIQTFILIDHQGLEKAIEQLEEAIAAAF</sequence>
<reference evidence="3" key="2">
    <citation type="submission" date="2021-01" db="EMBL/GenBank/DDBJ databases">
        <authorList>
            <person name="Schikora-Tamarit M.A."/>
        </authorList>
    </citation>
    <scope>NUCLEOTIDE SEQUENCE</scope>
    <source>
        <strain evidence="3">CBS6341</strain>
    </source>
</reference>
<dbReference type="EMBL" id="JAEUBF010000853">
    <property type="protein sequence ID" value="KAH3674408.1"/>
    <property type="molecule type" value="Genomic_DNA"/>
</dbReference>